<dbReference type="GO" id="GO:0045892">
    <property type="term" value="P:negative regulation of DNA-templated transcription"/>
    <property type="evidence" value="ECO:0007669"/>
    <property type="project" value="UniProtKB-ARBA"/>
</dbReference>
<dbReference type="GO" id="GO:0003677">
    <property type="term" value="F:DNA binding"/>
    <property type="evidence" value="ECO:0007669"/>
    <property type="project" value="InterPro"/>
</dbReference>
<reference evidence="1" key="2">
    <citation type="journal article" date="2021" name="PeerJ">
        <title>Extensive microbial diversity within the chicken gut microbiome revealed by metagenomics and culture.</title>
        <authorList>
            <person name="Gilroy R."/>
            <person name="Ravi A."/>
            <person name="Getino M."/>
            <person name="Pursley I."/>
            <person name="Horton D.L."/>
            <person name="Alikhan N.F."/>
            <person name="Baker D."/>
            <person name="Gharbi K."/>
            <person name="Hall N."/>
            <person name="Watson M."/>
            <person name="Adriaenssens E.M."/>
            <person name="Foster-Nyarko E."/>
            <person name="Jarju S."/>
            <person name="Secka A."/>
            <person name="Antonio M."/>
            <person name="Oren A."/>
            <person name="Chaudhuri R.R."/>
            <person name="La Ragione R."/>
            <person name="Hildebrand F."/>
            <person name="Pallen M.J."/>
        </authorList>
    </citation>
    <scope>NUCLEOTIDE SEQUENCE</scope>
    <source>
        <strain evidence="1">CHK195-11698</strain>
    </source>
</reference>
<dbReference type="InterPro" id="IPR038390">
    <property type="entry name" value="Metal_Tscrpt_repr_sf"/>
</dbReference>
<dbReference type="Gene3D" id="1.20.58.1000">
    <property type="entry name" value="Metal-sensitive repressor, helix protomer"/>
    <property type="match status" value="1"/>
</dbReference>
<dbReference type="CDD" id="cd10159">
    <property type="entry name" value="CsoR-like_DUF156_2"/>
    <property type="match status" value="1"/>
</dbReference>
<evidence type="ECO:0000313" key="1">
    <source>
        <dbReference type="EMBL" id="HIU13679.1"/>
    </source>
</evidence>
<dbReference type="InterPro" id="IPR003735">
    <property type="entry name" value="Metal_Tscrpt_repr"/>
</dbReference>
<dbReference type="AlphaFoldDB" id="A0A9D1HQK8"/>
<organism evidence="1 2">
    <name type="scientific">Candidatus Fimiplasma intestinipullorum</name>
    <dbReference type="NCBI Taxonomy" id="2840825"/>
    <lineage>
        <taxon>Bacteria</taxon>
        <taxon>Bacillati</taxon>
        <taxon>Bacillota</taxon>
        <taxon>Clostridia</taxon>
        <taxon>Eubacteriales</taxon>
        <taxon>Candidatus Fimiplasma</taxon>
    </lineage>
</organism>
<proteinExistence type="predicted"/>
<reference evidence="1" key="1">
    <citation type="submission" date="2020-10" db="EMBL/GenBank/DDBJ databases">
        <authorList>
            <person name="Gilroy R."/>
        </authorList>
    </citation>
    <scope>NUCLEOTIDE SEQUENCE</scope>
    <source>
        <strain evidence="1">CHK195-11698</strain>
    </source>
</reference>
<dbReference type="EMBL" id="DVMJ01000053">
    <property type="protein sequence ID" value="HIU13679.1"/>
    <property type="molecule type" value="Genomic_DNA"/>
</dbReference>
<dbReference type="GO" id="GO:0046872">
    <property type="term" value="F:metal ion binding"/>
    <property type="evidence" value="ECO:0007669"/>
    <property type="project" value="InterPro"/>
</dbReference>
<dbReference type="PANTHER" id="PTHR33677">
    <property type="entry name" value="TRANSCRIPTIONAL REPRESSOR FRMR-RELATED"/>
    <property type="match status" value="1"/>
</dbReference>
<gene>
    <name evidence="1" type="ORF">IAD15_06375</name>
</gene>
<name>A0A9D1HQK8_9FIRM</name>
<dbReference type="Proteomes" id="UP000824175">
    <property type="component" value="Unassembled WGS sequence"/>
</dbReference>
<accession>A0A9D1HQK8</accession>
<protein>
    <submittedName>
        <fullName evidence="1">Metal-sensing transcriptional repressor</fullName>
    </submittedName>
</protein>
<sequence length="85" mass="9873">MQADVKKMRRLLRTAQGQIDGILKMMDEDRYCVDISNQLLSVEAIIRKANKLVLQEHLMHCVKNAADTEELSEKMDELVKILDRM</sequence>
<evidence type="ECO:0000313" key="2">
    <source>
        <dbReference type="Proteomes" id="UP000824175"/>
    </source>
</evidence>
<dbReference type="Pfam" id="PF02583">
    <property type="entry name" value="Trns_repr_metal"/>
    <property type="match status" value="1"/>
</dbReference>
<comment type="caution">
    <text evidence="1">The sequence shown here is derived from an EMBL/GenBank/DDBJ whole genome shotgun (WGS) entry which is preliminary data.</text>
</comment>